<dbReference type="VEuPathDB" id="FungiDB:PTTG_26859"/>
<reference evidence="4 5" key="3">
    <citation type="journal article" date="2017" name="G3 (Bethesda)">
        <title>Comparative analysis highlights variable genome content of wheat rusts and divergence of the mating loci.</title>
        <authorList>
            <person name="Cuomo C.A."/>
            <person name="Bakkeren G."/>
            <person name="Khalil H.B."/>
            <person name="Panwar V."/>
            <person name="Joly D."/>
            <person name="Linning R."/>
            <person name="Sakthikumar S."/>
            <person name="Song X."/>
            <person name="Adiconis X."/>
            <person name="Fan L."/>
            <person name="Goldberg J.M."/>
            <person name="Levin J.Z."/>
            <person name="Young S."/>
            <person name="Zeng Q."/>
            <person name="Anikster Y."/>
            <person name="Bruce M."/>
            <person name="Wang M."/>
            <person name="Yin C."/>
            <person name="McCallum B."/>
            <person name="Szabo L.J."/>
            <person name="Hulbert S."/>
            <person name="Chen X."/>
            <person name="Fellers J.P."/>
        </authorList>
    </citation>
    <scope>NUCLEOTIDE SEQUENCE</scope>
    <source>
        <strain evidence="5">Isolate 1-1 / race 1 (BBBD)</strain>
        <strain evidence="4">isolate 1-1 / race 1 (BBBD)</strain>
    </source>
</reference>
<dbReference type="OrthoDB" id="10576442at2759"/>
<feature type="compositionally biased region" description="Basic and acidic residues" evidence="2">
    <location>
        <begin position="377"/>
        <end position="402"/>
    </location>
</feature>
<evidence type="ECO:0000313" key="3">
    <source>
        <dbReference type="EMBL" id="OAV94885.1"/>
    </source>
</evidence>
<keyword evidence="5" id="KW-1185">Reference proteome</keyword>
<feature type="region of interest" description="Disordered" evidence="2">
    <location>
        <begin position="318"/>
        <end position="350"/>
    </location>
</feature>
<reference evidence="3" key="1">
    <citation type="submission" date="2009-11" db="EMBL/GenBank/DDBJ databases">
        <authorList>
            <consortium name="The Broad Institute Genome Sequencing Platform"/>
            <person name="Ward D."/>
            <person name="Feldgarden M."/>
            <person name="Earl A."/>
            <person name="Young S.K."/>
            <person name="Zeng Q."/>
            <person name="Koehrsen M."/>
            <person name="Alvarado L."/>
            <person name="Berlin A."/>
            <person name="Bochicchio J."/>
            <person name="Borenstein D."/>
            <person name="Chapman S.B."/>
            <person name="Chen Z."/>
            <person name="Engels R."/>
            <person name="Freedman E."/>
            <person name="Gellesch M."/>
            <person name="Goldberg J."/>
            <person name="Griggs A."/>
            <person name="Gujja S."/>
            <person name="Heilman E."/>
            <person name="Heiman D."/>
            <person name="Hepburn T."/>
            <person name="Howarth C."/>
            <person name="Jen D."/>
            <person name="Larson L."/>
            <person name="Lewis B."/>
            <person name="Mehta T."/>
            <person name="Park D."/>
            <person name="Pearson M."/>
            <person name="Roberts A."/>
            <person name="Saif S."/>
            <person name="Shea T."/>
            <person name="Shenoy N."/>
            <person name="Sisk P."/>
            <person name="Stolte C."/>
            <person name="Sykes S."/>
            <person name="Thomson T."/>
            <person name="Walk T."/>
            <person name="White J."/>
            <person name="Yandava C."/>
            <person name="Izard J."/>
            <person name="Baranova O.V."/>
            <person name="Blanton J.M."/>
            <person name="Tanner A.C."/>
            <person name="Dewhirst F.E."/>
            <person name="Haas B."/>
            <person name="Nusbaum C."/>
            <person name="Birren B."/>
        </authorList>
    </citation>
    <scope>NUCLEOTIDE SEQUENCE [LARGE SCALE GENOMIC DNA]</scope>
    <source>
        <strain evidence="3">1-1 BBBD Race 1</strain>
    </source>
</reference>
<evidence type="ECO:0000256" key="1">
    <source>
        <dbReference type="SAM" id="Coils"/>
    </source>
</evidence>
<dbReference type="EMBL" id="ADAS02000035">
    <property type="protein sequence ID" value="OAV94885.1"/>
    <property type="molecule type" value="Genomic_DNA"/>
</dbReference>
<name>A0A180GQB0_PUCT1</name>
<evidence type="ECO:0000313" key="5">
    <source>
        <dbReference type="Proteomes" id="UP000005240"/>
    </source>
</evidence>
<keyword evidence="1" id="KW-0175">Coiled coil</keyword>
<evidence type="ECO:0000313" key="4">
    <source>
        <dbReference type="EnsemblFungi" id="PTTG_26859-t43_1-p1"/>
    </source>
</evidence>
<feature type="region of interest" description="Disordered" evidence="2">
    <location>
        <begin position="457"/>
        <end position="476"/>
    </location>
</feature>
<feature type="region of interest" description="Disordered" evidence="2">
    <location>
        <begin position="201"/>
        <end position="234"/>
    </location>
</feature>
<accession>A0A180GQB0</accession>
<evidence type="ECO:0000256" key="2">
    <source>
        <dbReference type="SAM" id="MobiDB-lite"/>
    </source>
</evidence>
<feature type="compositionally biased region" description="Basic and acidic residues" evidence="2">
    <location>
        <begin position="410"/>
        <end position="435"/>
    </location>
</feature>
<sequence>MEDPGLLLRQKEILIQFPDECDSYALRTYSKTDYDEAALWEENEKLKANLKKLQKKESKLSRDKKVIINQLQHSEEVRYALEGELDDVRNQCNGKKKSLDVALKELHSANYKLESMTSKWQISQHELGMHVAKMKGEKETEEFDGEMRVKQLLCSLQELQLRNIEYQNLVISHEATILKLKETIGISAASKDSKMEAAVEVSLSDEISSQDSKSTSDKDKTTKTNTHTASNEGQNLIIPTGTVLHAEVKKYSWKLLLRKELKNRLPGINKSTPKSRSRRAGFPGTSPLEIASPASHSHSDANLDPDLLKLTQELLAQKNDDEDKESEEKEDSEDDDQNKEKEETQDQIYNELKAEILLESCLDILEKTSESCTLDETPTRNEKTAKNDEKPKKNQEKEEINQKKIKNHKEKAQKNSEDISEKTEKRDDNEEYHTDAEEEDAKDPAAQFVVNFNEDKFEVDPETGDPRYTFPVPPAGDYANLEEITAVLRDVAVRHRYGIATRRSVAGKSKTWKCDR</sequence>
<reference evidence="3" key="2">
    <citation type="submission" date="2016-05" db="EMBL/GenBank/DDBJ databases">
        <title>Comparative analysis highlights variable genome content of wheat rusts and divergence of the mating loci.</title>
        <authorList>
            <person name="Cuomo C.A."/>
            <person name="Bakkeren G."/>
            <person name="Szabo L."/>
            <person name="Khalil H."/>
            <person name="Joly D."/>
            <person name="Goldberg J."/>
            <person name="Young S."/>
            <person name="Zeng Q."/>
            <person name="Fellers J."/>
        </authorList>
    </citation>
    <scope>NUCLEOTIDE SEQUENCE [LARGE SCALE GENOMIC DNA]</scope>
    <source>
        <strain evidence="3">1-1 BBBD Race 1</strain>
    </source>
</reference>
<feature type="region of interest" description="Disordered" evidence="2">
    <location>
        <begin position="368"/>
        <end position="445"/>
    </location>
</feature>
<protein>
    <submittedName>
        <fullName evidence="3 4">Uncharacterized protein</fullName>
    </submittedName>
</protein>
<proteinExistence type="predicted"/>
<gene>
    <name evidence="3" type="ORF">PTTG_26859</name>
</gene>
<dbReference type="AlphaFoldDB" id="A0A180GQB0"/>
<dbReference type="EnsemblFungi" id="PTTG_26859-t43_1">
    <property type="protein sequence ID" value="PTTG_26859-t43_1-p1"/>
    <property type="gene ID" value="PTTG_26859"/>
</dbReference>
<feature type="compositionally biased region" description="Low complexity" evidence="2">
    <location>
        <begin position="202"/>
        <end position="213"/>
    </location>
</feature>
<organism evidence="3">
    <name type="scientific">Puccinia triticina (isolate 1-1 / race 1 (BBBD))</name>
    <name type="common">Brown leaf rust fungus</name>
    <dbReference type="NCBI Taxonomy" id="630390"/>
    <lineage>
        <taxon>Eukaryota</taxon>
        <taxon>Fungi</taxon>
        <taxon>Dikarya</taxon>
        <taxon>Basidiomycota</taxon>
        <taxon>Pucciniomycotina</taxon>
        <taxon>Pucciniomycetes</taxon>
        <taxon>Pucciniales</taxon>
        <taxon>Pucciniaceae</taxon>
        <taxon>Puccinia</taxon>
    </lineage>
</organism>
<feature type="coiled-coil region" evidence="1">
    <location>
        <begin position="36"/>
        <end position="70"/>
    </location>
</feature>
<feature type="compositionally biased region" description="Acidic residues" evidence="2">
    <location>
        <begin position="320"/>
        <end position="337"/>
    </location>
</feature>
<feature type="region of interest" description="Disordered" evidence="2">
    <location>
        <begin position="266"/>
        <end position="303"/>
    </location>
</feature>
<reference evidence="4" key="4">
    <citation type="submission" date="2025-05" db="UniProtKB">
        <authorList>
            <consortium name="EnsemblFungi"/>
        </authorList>
    </citation>
    <scope>IDENTIFICATION</scope>
    <source>
        <strain evidence="4">isolate 1-1 / race 1 (BBBD)</strain>
    </source>
</reference>
<dbReference type="Proteomes" id="UP000005240">
    <property type="component" value="Unassembled WGS sequence"/>
</dbReference>